<dbReference type="AlphaFoldDB" id="A0A4U0RKI3"/>
<dbReference type="RefSeq" id="WP_136730823.1">
    <property type="nucleotide sequence ID" value="NZ_SUMC01000166.1"/>
</dbReference>
<proteinExistence type="predicted"/>
<feature type="region of interest" description="Disordered" evidence="1">
    <location>
        <begin position="168"/>
        <end position="234"/>
    </location>
</feature>
<protein>
    <submittedName>
        <fullName evidence="2">Uncharacterized protein</fullName>
    </submittedName>
</protein>
<evidence type="ECO:0000313" key="3">
    <source>
        <dbReference type="Proteomes" id="UP000305778"/>
    </source>
</evidence>
<feature type="compositionally biased region" description="Low complexity" evidence="1">
    <location>
        <begin position="270"/>
        <end position="300"/>
    </location>
</feature>
<gene>
    <name evidence="2" type="ORF">FCI23_51305</name>
</gene>
<feature type="compositionally biased region" description="Basic and acidic residues" evidence="1">
    <location>
        <begin position="201"/>
        <end position="234"/>
    </location>
</feature>
<feature type="region of interest" description="Disordered" evidence="1">
    <location>
        <begin position="269"/>
        <end position="309"/>
    </location>
</feature>
<sequence length="309" mass="33502">MPDRSAAVDEQAVLDELYGLRSDRFTAARTGHAARARQAGDRALAARITALRRPTLAAWASNQLVRAHPGQVEPILRLGEGLRRAHRELDGGRLRELTEQQRALVHALSVQARRLAAEAGQPLQEAAVQEVEQTLHAALADPDAAQQWAGGRLTRALAAAVDLTGATSRLTRPAGTEAPSPPARHRAGRRVGGAKSAVADQNRREREQRERQERITQARRQAETDAREAAARADDATTARQALYIAEADLTLAESDVERLTGELRRAEAVQRQARRGAGQRWQEADAVAQQARQRAADSAARAKEAGSS</sequence>
<dbReference type="OrthoDB" id="3541690at2"/>
<dbReference type="Proteomes" id="UP000305778">
    <property type="component" value="Unassembled WGS sequence"/>
</dbReference>
<dbReference type="EMBL" id="SUMC01000166">
    <property type="protein sequence ID" value="TJZ96249.1"/>
    <property type="molecule type" value="Genomic_DNA"/>
</dbReference>
<keyword evidence="3" id="KW-1185">Reference proteome</keyword>
<comment type="caution">
    <text evidence="2">The sequence shown here is derived from an EMBL/GenBank/DDBJ whole genome shotgun (WGS) entry which is preliminary data.</text>
</comment>
<reference evidence="2 3" key="1">
    <citation type="submission" date="2019-04" db="EMBL/GenBank/DDBJ databases">
        <title>Streptomyces oryziradicis sp. nov., a novel actinomycete isolated from rhizosphere soil of rice (Oryza sativa L.).</title>
        <authorList>
            <person name="Li C."/>
        </authorList>
    </citation>
    <scope>NUCLEOTIDE SEQUENCE [LARGE SCALE GENOMIC DNA]</scope>
    <source>
        <strain evidence="2 3">NEAU-C40</strain>
    </source>
</reference>
<evidence type="ECO:0000313" key="2">
    <source>
        <dbReference type="EMBL" id="TJZ96249.1"/>
    </source>
</evidence>
<organism evidence="2 3">
    <name type="scientific">Actinacidiphila oryziradicis</name>
    <dbReference type="NCBI Taxonomy" id="2571141"/>
    <lineage>
        <taxon>Bacteria</taxon>
        <taxon>Bacillati</taxon>
        <taxon>Actinomycetota</taxon>
        <taxon>Actinomycetes</taxon>
        <taxon>Kitasatosporales</taxon>
        <taxon>Streptomycetaceae</taxon>
        <taxon>Actinacidiphila</taxon>
    </lineage>
</organism>
<evidence type="ECO:0000256" key="1">
    <source>
        <dbReference type="SAM" id="MobiDB-lite"/>
    </source>
</evidence>
<accession>A0A4U0RKI3</accession>
<name>A0A4U0RKI3_9ACTN</name>